<accession>A0A5N6MJI6</accession>
<name>A0A5N6MJI6_9ASTR</name>
<dbReference type="Proteomes" id="UP000326396">
    <property type="component" value="Linkage Group LG5"/>
</dbReference>
<dbReference type="SUPFAM" id="SSF53098">
    <property type="entry name" value="Ribonuclease H-like"/>
    <property type="match status" value="1"/>
</dbReference>
<gene>
    <name evidence="1" type="ORF">E3N88_29459</name>
</gene>
<sequence>MKNISELPFVSDLVTLASRVIVFIYNHKRPLNWLRKRQGWTEIIRPGATRFGISFIALKSLYDHKSDLQAMILDKLSHNTEGDGPVLRLLRICDSDEKPSIGYIYEGMNRVRKGIIELFCNKECHYKQYIDIIDARWDKMLRRSLHSAAYWLNPVFQYDEDNA</sequence>
<dbReference type="AlphaFoldDB" id="A0A5N6MJI6"/>
<keyword evidence="2" id="KW-1185">Reference proteome</keyword>
<reference evidence="1 2" key="1">
    <citation type="submission" date="2019-05" db="EMBL/GenBank/DDBJ databases">
        <title>Mikania micrantha, genome provides insights into the molecular mechanism of rapid growth.</title>
        <authorList>
            <person name="Liu B."/>
        </authorList>
    </citation>
    <scope>NUCLEOTIDE SEQUENCE [LARGE SCALE GENOMIC DNA]</scope>
    <source>
        <strain evidence="1">NLD-2019</strain>
        <tissue evidence="1">Leaf</tissue>
    </source>
</reference>
<protein>
    <submittedName>
        <fullName evidence="1">Uncharacterized protein</fullName>
    </submittedName>
</protein>
<dbReference type="EMBL" id="SZYD01000015">
    <property type="protein sequence ID" value="KAD3640236.1"/>
    <property type="molecule type" value="Genomic_DNA"/>
</dbReference>
<organism evidence="1 2">
    <name type="scientific">Mikania micrantha</name>
    <name type="common">bitter vine</name>
    <dbReference type="NCBI Taxonomy" id="192012"/>
    <lineage>
        <taxon>Eukaryota</taxon>
        <taxon>Viridiplantae</taxon>
        <taxon>Streptophyta</taxon>
        <taxon>Embryophyta</taxon>
        <taxon>Tracheophyta</taxon>
        <taxon>Spermatophyta</taxon>
        <taxon>Magnoliopsida</taxon>
        <taxon>eudicotyledons</taxon>
        <taxon>Gunneridae</taxon>
        <taxon>Pentapetalae</taxon>
        <taxon>asterids</taxon>
        <taxon>campanulids</taxon>
        <taxon>Asterales</taxon>
        <taxon>Asteraceae</taxon>
        <taxon>Asteroideae</taxon>
        <taxon>Heliantheae alliance</taxon>
        <taxon>Eupatorieae</taxon>
        <taxon>Mikania</taxon>
    </lineage>
</organism>
<evidence type="ECO:0000313" key="2">
    <source>
        <dbReference type="Proteomes" id="UP000326396"/>
    </source>
</evidence>
<comment type="caution">
    <text evidence="1">The sequence shown here is derived from an EMBL/GenBank/DDBJ whole genome shotgun (WGS) entry which is preliminary data.</text>
</comment>
<dbReference type="OrthoDB" id="2442898at2759"/>
<proteinExistence type="predicted"/>
<dbReference type="InterPro" id="IPR012337">
    <property type="entry name" value="RNaseH-like_sf"/>
</dbReference>
<evidence type="ECO:0000313" key="1">
    <source>
        <dbReference type="EMBL" id="KAD3640236.1"/>
    </source>
</evidence>